<feature type="transmembrane region" description="Helical" evidence="9">
    <location>
        <begin position="383"/>
        <end position="402"/>
    </location>
</feature>
<dbReference type="EMBL" id="FXTB01000004">
    <property type="protein sequence ID" value="SMO67157.1"/>
    <property type="molecule type" value="Genomic_DNA"/>
</dbReference>
<evidence type="ECO:0000256" key="3">
    <source>
        <dbReference type="ARBA" id="ARBA00022449"/>
    </source>
</evidence>
<feature type="transmembrane region" description="Helical" evidence="9">
    <location>
        <begin position="262"/>
        <end position="283"/>
    </location>
</feature>
<evidence type="ECO:0000256" key="2">
    <source>
        <dbReference type="ARBA" id="ARBA00022448"/>
    </source>
</evidence>
<evidence type="ECO:0000313" key="11">
    <source>
        <dbReference type="EMBL" id="SMO67157.1"/>
    </source>
</evidence>
<dbReference type="Pfam" id="PF03553">
    <property type="entry name" value="Na_H_antiporter"/>
    <property type="match status" value="2"/>
</dbReference>
<keyword evidence="3" id="KW-0050">Antiport</keyword>
<proteinExistence type="inferred from homology"/>
<name>A0A521D662_SACCC</name>
<feature type="transmembrane region" description="Helical" evidence="9">
    <location>
        <begin position="194"/>
        <end position="213"/>
    </location>
</feature>
<sequence>MNSNPLKRPALALVPIIVFLILYLVSSVIAGDFYKMPVPVSFLVASVVALGMNTKRKFRERIETYLKGMGNSGIMMMCLIFILAGVFASLAKAMGAVDATVNIGINLLPANILIAGVFVIGCFISLSVGTSLGTVVALTPVAMGIAEQTGVSAGLVLGAVIGGAMFGDNLSFISDTTIAAARTQGCRMKDKFKVNFIIVFPAAVLTFIIYLFINPEQIAIPYDGSIEYQWLKILPYLFVIVAALAGTNVFLVLLIGSVLSGIIGLSIGSFDAWGMVNSIGNGIDSMSEIIIISILVGGMVEIIKYNGGIDFIIRVISKKTKTKKGAEYSLAFLTSVVNIFTANNTITILMVGPLAKDIAAEYGIPARRSASILDTFSCFMQGLLPYGAQLLAVIGLAGAIITPFGIMQFLFYPYLMGFISLLAITFGFPRLKG</sequence>
<organism evidence="11 12">
    <name type="scientific">Saccharicrinis carchari</name>
    <dbReference type="NCBI Taxonomy" id="1168039"/>
    <lineage>
        <taxon>Bacteria</taxon>
        <taxon>Pseudomonadati</taxon>
        <taxon>Bacteroidota</taxon>
        <taxon>Bacteroidia</taxon>
        <taxon>Marinilabiliales</taxon>
        <taxon>Marinilabiliaceae</taxon>
        <taxon>Saccharicrinis</taxon>
    </lineage>
</organism>
<evidence type="ECO:0000256" key="5">
    <source>
        <dbReference type="ARBA" id="ARBA00022692"/>
    </source>
</evidence>
<keyword evidence="6 9" id="KW-1133">Transmembrane helix</keyword>
<gene>
    <name evidence="11" type="ORF">SAMN06265379_104293</name>
</gene>
<evidence type="ECO:0000256" key="6">
    <source>
        <dbReference type="ARBA" id="ARBA00022989"/>
    </source>
</evidence>
<dbReference type="RefSeq" id="WP_142533427.1">
    <property type="nucleotide sequence ID" value="NZ_FXTB01000004.1"/>
</dbReference>
<dbReference type="Proteomes" id="UP000319040">
    <property type="component" value="Unassembled WGS sequence"/>
</dbReference>
<feature type="transmembrane region" description="Helical" evidence="9">
    <location>
        <begin position="112"/>
        <end position="138"/>
    </location>
</feature>
<feature type="domain" description="Na+/H+ antiporter NhaC-like C-terminal" evidence="10">
    <location>
        <begin position="238"/>
        <end position="422"/>
    </location>
</feature>
<evidence type="ECO:0000256" key="9">
    <source>
        <dbReference type="SAM" id="Phobius"/>
    </source>
</evidence>
<evidence type="ECO:0000256" key="1">
    <source>
        <dbReference type="ARBA" id="ARBA00004651"/>
    </source>
</evidence>
<reference evidence="11 12" key="1">
    <citation type="submission" date="2017-05" db="EMBL/GenBank/DDBJ databases">
        <authorList>
            <person name="Varghese N."/>
            <person name="Submissions S."/>
        </authorList>
    </citation>
    <scope>NUCLEOTIDE SEQUENCE [LARGE SCALE GENOMIC DNA]</scope>
    <source>
        <strain evidence="11 12">DSM 27040</strain>
    </source>
</reference>
<evidence type="ECO:0000256" key="8">
    <source>
        <dbReference type="ARBA" id="ARBA00038435"/>
    </source>
</evidence>
<feature type="transmembrane region" description="Helical" evidence="9">
    <location>
        <begin position="36"/>
        <end position="53"/>
    </location>
</feature>
<keyword evidence="7 9" id="KW-0472">Membrane</keyword>
<feature type="transmembrane region" description="Helical" evidence="9">
    <location>
        <begin position="233"/>
        <end position="255"/>
    </location>
</feature>
<dbReference type="OrthoDB" id="9790605at2"/>
<dbReference type="GO" id="GO:0005886">
    <property type="term" value="C:plasma membrane"/>
    <property type="evidence" value="ECO:0007669"/>
    <property type="project" value="UniProtKB-SubCell"/>
</dbReference>
<feature type="transmembrane region" description="Helical" evidence="9">
    <location>
        <begin position="328"/>
        <end position="351"/>
    </location>
</feature>
<evidence type="ECO:0000256" key="7">
    <source>
        <dbReference type="ARBA" id="ARBA00023136"/>
    </source>
</evidence>
<comment type="subcellular location">
    <subcellularLocation>
        <location evidence="1">Cell membrane</location>
        <topology evidence="1">Multi-pass membrane protein</topology>
    </subcellularLocation>
</comment>
<keyword evidence="2" id="KW-0813">Transport</keyword>
<protein>
    <submittedName>
        <fullName evidence="11">Putative methionine transporter, NhaC family</fullName>
    </submittedName>
</protein>
<evidence type="ECO:0000256" key="4">
    <source>
        <dbReference type="ARBA" id="ARBA00022475"/>
    </source>
</evidence>
<comment type="similarity">
    <text evidence="8">Belongs to the NhaC Na(+)/H(+) (TC 2.A.35) antiporter family.</text>
</comment>
<feature type="transmembrane region" description="Helical" evidence="9">
    <location>
        <begin position="409"/>
        <end position="428"/>
    </location>
</feature>
<feature type="transmembrane region" description="Helical" evidence="9">
    <location>
        <begin position="289"/>
        <end position="307"/>
    </location>
</feature>
<dbReference type="PANTHER" id="PTHR33451:SF5">
    <property type="entry name" value="NA+_H+ ANTIPORTER"/>
    <property type="match status" value="1"/>
</dbReference>
<evidence type="ECO:0000259" key="10">
    <source>
        <dbReference type="Pfam" id="PF03553"/>
    </source>
</evidence>
<accession>A0A521D662</accession>
<dbReference type="PANTHER" id="PTHR33451">
    <property type="entry name" value="MALATE-2H(+)/NA(+)-LACTATE ANTIPORTER"/>
    <property type="match status" value="1"/>
</dbReference>
<dbReference type="InterPro" id="IPR018461">
    <property type="entry name" value="Na/H_Antiport_NhaC-like_C"/>
</dbReference>
<keyword evidence="12" id="KW-1185">Reference proteome</keyword>
<evidence type="ECO:0000313" key="12">
    <source>
        <dbReference type="Proteomes" id="UP000319040"/>
    </source>
</evidence>
<keyword evidence="5 9" id="KW-0812">Transmembrane</keyword>
<dbReference type="GO" id="GO:0015297">
    <property type="term" value="F:antiporter activity"/>
    <property type="evidence" value="ECO:0007669"/>
    <property type="project" value="UniProtKB-KW"/>
</dbReference>
<keyword evidence="4" id="KW-1003">Cell membrane</keyword>
<dbReference type="AlphaFoldDB" id="A0A521D662"/>
<feature type="transmembrane region" description="Helical" evidence="9">
    <location>
        <begin position="12"/>
        <end position="30"/>
    </location>
</feature>
<feature type="domain" description="Na+/H+ antiporter NhaC-like C-terminal" evidence="10">
    <location>
        <begin position="16"/>
        <end position="213"/>
    </location>
</feature>
<dbReference type="InterPro" id="IPR052180">
    <property type="entry name" value="NhaC_Na-H+_Antiporter"/>
</dbReference>
<feature type="transmembrane region" description="Helical" evidence="9">
    <location>
        <begin position="74"/>
        <end position="92"/>
    </location>
</feature>